<keyword evidence="8 14" id="KW-0862">Zinc</keyword>
<keyword evidence="11 14" id="KW-0234">DNA repair</keyword>
<proteinExistence type="inferred from homology"/>
<evidence type="ECO:0000313" key="16">
    <source>
        <dbReference type="EMBL" id="KAK5085458.1"/>
    </source>
</evidence>
<evidence type="ECO:0000256" key="12">
    <source>
        <dbReference type="ARBA" id="ARBA00023242"/>
    </source>
</evidence>
<organism evidence="16 17">
    <name type="scientific">Lithohypha guttulata</name>
    <dbReference type="NCBI Taxonomy" id="1690604"/>
    <lineage>
        <taxon>Eukaryota</taxon>
        <taxon>Fungi</taxon>
        <taxon>Dikarya</taxon>
        <taxon>Ascomycota</taxon>
        <taxon>Pezizomycotina</taxon>
        <taxon>Eurotiomycetes</taxon>
        <taxon>Chaetothyriomycetidae</taxon>
        <taxon>Chaetothyriales</taxon>
        <taxon>Trichomeriaceae</taxon>
        <taxon>Lithohypha</taxon>
    </lineage>
</organism>
<dbReference type="GO" id="GO:0000439">
    <property type="term" value="C:transcription factor TFIIH core complex"/>
    <property type="evidence" value="ECO:0007669"/>
    <property type="project" value="UniProtKB-UniRule"/>
</dbReference>
<comment type="subunit">
    <text evidence="14">Component of the 7-subunit TFIIH core complex composed of XPB/SSL2, XPD/RAD3, SSL1, TFB1, TFB2, TFB4 and TFB5, which is active in NER. The core complex associates with the 3-subunit CTD-kinase module TFIIK composed of CCL1, KIN28 and TFB3 to form the 10-subunit holoenzyme (holo-TFIIH) active in transcription.</text>
</comment>
<keyword evidence="17" id="KW-1185">Reference proteome</keyword>
<keyword evidence="10 14" id="KW-0804">Transcription</keyword>
<comment type="subcellular location">
    <subcellularLocation>
        <location evidence="2 14">Nucleus</location>
    </subcellularLocation>
</comment>
<feature type="region of interest" description="Disordered" evidence="15">
    <location>
        <begin position="84"/>
        <end position="141"/>
    </location>
</feature>
<evidence type="ECO:0000256" key="4">
    <source>
        <dbReference type="ARBA" id="ARBA00021280"/>
    </source>
</evidence>
<keyword evidence="9 14" id="KW-0805">Transcription regulation</keyword>
<dbReference type="InterPro" id="IPR004600">
    <property type="entry name" value="TFIIH_Tfb4/GTF2H3"/>
</dbReference>
<keyword evidence="6 14" id="KW-0227">DNA damage</keyword>
<evidence type="ECO:0000256" key="11">
    <source>
        <dbReference type="ARBA" id="ARBA00023204"/>
    </source>
</evidence>
<dbReference type="Pfam" id="PF03850">
    <property type="entry name" value="Tfb4"/>
    <property type="match status" value="2"/>
</dbReference>
<dbReference type="PANTHER" id="PTHR12831:SF0">
    <property type="entry name" value="GENERAL TRANSCRIPTION FACTOR IIH SUBUNIT 3"/>
    <property type="match status" value="1"/>
</dbReference>
<evidence type="ECO:0000256" key="15">
    <source>
        <dbReference type="SAM" id="MobiDB-lite"/>
    </source>
</evidence>
<dbReference type="InterPro" id="IPR036465">
    <property type="entry name" value="vWFA_dom_sf"/>
</dbReference>
<comment type="similarity">
    <text evidence="3 14">Belongs to the TFB4 family.</text>
</comment>
<evidence type="ECO:0000256" key="7">
    <source>
        <dbReference type="ARBA" id="ARBA00022771"/>
    </source>
</evidence>
<keyword evidence="5 14" id="KW-0479">Metal-binding</keyword>
<evidence type="ECO:0000313" key="17">
    <source>
        <dbReference type="Proteomes" id="UP001309876"/>
    </source>
</evidence>
<feature type="region of interest" description="Disordered" evidence="15">
    <location>
        <begin position="435"/>
        <end position="457"/>
    </location>
</feature>
<name>A0AAN7T066_9EURO</name>
<evidence type="ECO:0000256" key="8">
    <source>
        <dbReference type="ARBA" id="ARBA00022833"/>
    </source>
</evidence>
<dbReference type="GO" id="GO:0006355">
    <property type="term" value="P:regulation of DNA-templated transcription"/>
    <property type="evidence" value="ECO:0007669"/>
    <property type="project" value="InterPro"/>
</dbReference>
<dbReference type="Gene3D" id="3.40.50.410">
    <property type="entry name" value="von Willebrand factor, type A domain"/>
    <property type="match status" value="1"/>
</dbReference>
<feature type="compositionally biased region" description="Basic residues" evidence="15">
    <location>
        <begin position="90"/>
        <end position="99"/>
    </location>
</feature>
<evidence type="ECO:0000256" key="5">
    <source>
        <dbReference type="ARBA" id="ARBA00022723"/>
    </source>
</evidence>
<evidence type="ECO:0000256" key="3">
    <source>
        <dbReference type="ARBA" id="ARBA00005273"/>
    </source>
</evidence>
<accession>A0AAN7T066</accession>
<evidence type="ECO:0000256" key="14">
    <source>
        <dbReference type="RuleBase" id="RU368090"/>
    </source>
</evidence>
<evidence type="ECO:0000256" key="13">
    <source>
        <dbReference type="ARBA" id="ARBA00033341"/>
    </source>
</evidence>
<dbReference type="GO" id="GO:0005675">
    <property type="term" value="C:transcription factor TFIIH holo complex"/>
    <property type="evidence" value="ECO:0007669"/>
    <property type="project" value="UniProtKB-UniRule"/>
</dbReference>
<dbReference type="GO" id="GO:0008270">
    <property type="term" value="F:zinc ion binding"/>
    <property type="evidence" value="ECO:0007669"/>
    <property type="project" value="UniProtKB-KW"/>
</dbReference>
<evidence type="ECO:0000256" key="1">
    <source>
        <dbReference type="ARBA" id="ARBA00002817"/>
    </source>
</evidence>
<dbReference type="EMBL" id="JAVRRJ010000004">
    <property type="protein sequence ID" value="KAK5085458.1"/>
    <property type="molecule type" value="Genomic_DNA"/>
</dbReference>
<comment type="function">
    <text evidence="1 14">Component of the general transcription and DNA repair factor IIH (TFIIH) core complex, which is involved in general and transcription-coupled nucleotide excision repair (NER) of damaged DNA and, when complexed to TFIIK, in RNA transcription by RNA polymerase II. In NER, TFIIH acts by opening DNA around the lesion to allow the excision of the damaged oligonucleotide and its replacement by a new DNA fragment. In transcription, TFIIH has an essential role in transcription initiation. When the pre-initiation complex (PIC) has been established, TFIIH is required for promoter opening and promoter escape. Phosphorylation of the C-terminal tail (CTD) of the largest subunit of RNA polymerase II by the kinase module TFIIK controls the initiation of transcription.</text>
</comment>
<protein>
    <recommendedName>
        <fullName evidence="4 14">General transcription and DNA repair factor IIH subunit TFB4</fullName>
        <shortName evidence="14">TFIIH subunit TFB4</shortName>
    </recommendedName>
    <alternativeName>
        <fullName evidence="13 14">RNA polymerase II transcription factor B subunit 4</fullName>
    </alternativeName>
</protein>
<dbReference type="Proteomes" id="UP001309876">
    <property type="component" value="Unassembled WGS sequence"/>
</dbReference>
<reference evidence="16 17" key="1">
    <citation type="submission" date="2023-08" db="EMBL/GenBank/DDBJ databases">
        <title>Black Yeasts Isolated from many extreme environments.</title>
        <authorList>
            <person name="Coleine C."/>
            <person name="Stajich J.E."/>
            <person name="Selbmann L."/>
        </authorList>
    </citation>
    <scope>NUCLEOTIDE SEQUENCE [LARGE SCALE GENOMIC DNA]</scope>
    <source>
        <strain evidence="16 17">CCFEE 5910</strain>
    </source>
</reference>
<comment type="caution">
    <text evidence="16">The sequence shown here is derived from an EMBL/GenBank/DDBJ whole genome shotgun (WGS) entry which is preliminary data.</text>
</comment>
<evidence type="ECO:0000256" key="10">
    <source>
        <dbReference type="ARBA" id="ARBA00023163"/>
    </source>
</evidence>
<evidence type="ECO:0000256" key="2">
    <source>
        <dbReference type="ARBA" id="ARBA00004123"/>
    </source>
</evidence>
<gene>
    <name evidence="16" type="primary">TFB4</name>
    <name evidence="16" type="ORF">LTR05_004743</name>
</gene>
<sequence length="457" mass="49041">MEGADGSKHFGGDLPSQEQSPSLLTIILDTNPAAWALLHPTLTLSSAIADILVFINAHLACNFTNQIAIIASHCDKAQWLYPTSAAQKPPGHKHGRVRTTQHETEDEDDDDIQPASNKRAKLNGIPKTDHGLPSSMSESESKKYRPFRMIEEEFIKNLQSLISGTSPETIQQKTSTMVAGALTLALSYINRRSQEYQESMTGVSSNLADQAVAAGSDPHADTASVLQSRILVITLSPSTDLAHQYIPMMNAIFACQRLNILIDVLQLPLPPDLKQPGANNVSDASTKSSQSSTVFLQQASDATHGIFIAARLESTTDSKSSSRQTGSNAGDGDATSLARYSMLTYLLTSLLPTPTSRLHLITPTRVDVDFRAACFCHRNVISTGFVCSICLSIFCDQSLEILSQEGCITCGTKLSVRAEGVGGWGGGKRPIVVAPKKKKKKKGLGSAVGTPRPETPA</sequence>
<evidence type="ECO:0000256" key="9">
    <source>
        <dbReference type="ARBA" id="ARBA00023015"/>
    </source>
</evidence>
<keyword evidence="12 14" id="KW-0539">Nucleus</keyword>
<dbReference type="GO" id="GO:0006289">
    <property type="term" value="P:nucleotide-excision repair"/>
    <property type="evidence" value="ECO:0007669"/>
    <property type="project" value="UniProtKB-UniRule"/>
</dbReference>
<dbReference type="PANTHER" id="PTHR12831">
    <property type="entry name" value="TRANSCRIPTION INITIATION FACTOR IIH TFIIH , POLYPEPTIDE 3-RELATED"/>
    <property type="match status" value="1"/>
</dbReference>
<keyword evidence="7 14" id="KW-0863">Zinc-finger</keyword>
<evidence type="ECO:0000256" key="6">
    <source>
        <dbReference type="ARBA" id="ARBA00022763"/>
    </source>
</evidence>
<dbReference type="AlphaFoldDB" id="A0AAN7T066"/>